<sequence>MASASTSSKKEVIPACSFFLTKKKRYCRFRPCNDQKYCSEHIYLLNDESDRKRIPCPLDPNHTVYEDNVDTHIKKCNKRQHTLPPYYVAGINSGNTAKEKIQENKLTVLTASSNEISQAITKVKQLYQKYLSGIKKEELWHECMTKEMANPYYGIQAQRQRKQQASLVSHLEKNYLLKTGSIYVELGAGKGQLSHWVQKATSDDKNSLFILVEKGHIRHKFDRQHHYEEGGPKFQRLNIDLEHLNLAKVEDIANSEQPVVGMGKHLCGAGTDFALRCLIESMRNKQNIMSNSETKISHSSQLAGVVLAPCCHHRCSWTAYVGKKFFQENNLTSSQFHLMSSMCSWATCSWKGWREQEMTNSKHNDMQDDAMEDAIKENDQFYSINEHENNKDEQNLESKIRTNLKFSVEEREQIGRNCKRLIDYGRLQYLKEAGLEVSMKEYIDGNLTPENIVLIAKNVLKLCS</sequence>
<dbReference type="EC" id="2.1.1.225" evidence="12"/>
<keyword evidence="8 12" id="KW-0862">Zinc</keyword>
<evidence type="ECO:0000256" key="1">
    <source>
        <dbReference type="ARBA" id="ARBA00005265"/>
    </source>
</evidence>
<evidence type="ECO:0000256" key="12">
    <source>
        <dbReference type="RuleBase" id="RU367103"/>
    </source>
</evidence>
<dbReference type="PANTHER" id="PTHR12998:SF0">
    <property type="entry name" value="TRNA:M(4)X MODIFICATION ENZYME TRM13 HOMOLOG"/>
    <property type="match status" value="1"/>
</dbReference>
<comment type="catalytic activity">
    <reaction evidence="10 12">
        <text>cytidine(4) in tRNA(Gly)(GCC) + S-adenosyl-L-methionine = 2'-O-methylcytidine(4) in tRNA(Gly)(GCC) + S-adenosyl-L-homocysteine + H(+)</text>
        <dbReference type="Rhea" id="RHEA:43192"/>
        <dbReference type="Rhea" id="RHEA-COMP:10399"/>
        <dbReference type="Rhea" id="RHEA-COMP:10400"/>
        <dbReference type="ChEBI" id="CHEBI:15378"/>
        <dbReference type="ChEBI" id="CHEBI:57856"/>
        <dbReference type="ChEBI" id="CHEBI:59789"/>
        <dbReference type="ChEBI" id="CHEBI:74495"/>
        <dbReference type="ChEBI" id="CHEBI:82748"/>
        <dbReference type="EC" id="2.1.1.225"/>
    </reaction>
</comment>
<keyword evidence="5 12" id="KW-0819">tRNA processing</keyword>
<keyword evidence="4 12" id="KW-0949">S-adenosyl-L-methionine</keyword>
<keyword evidence="3 12" id="KW-0808">Transferase</keyword>
<dbReference type="InterPro" id="IPR039044">
    <property type="entry name" value="Trm13"/>
</dbReference>
<evidence type="ECO:0000256" key="5">
    <source>
        <dbReference type="ARBA" id="ARBA00022694"/>
    </source>
</evidence>
<dbReference type="OrthoDB" id="258806at2759"/>
<accession>A0A812CUW5</accession>
<proteinExistence type="inferred from homology"/>
<name>A0A812CUW5_ACAPH</name>
<evidence type="ECO:0000256" key="8">
    <source>
        <dbReference type="ARBA" id="ARBA00022833"/>
    </source>
</evidence>
<comment type="function">
    <text evidence="12">tRNA methylase which 2'-O-methylates cytidine(4) in tRNA(Pro) and tRNA(Gly)(GCC), and adenosine(4) in tRNA(His).</text>
</comment>
<dbReference type="PANTHER" id="PTHR12998">
    <property type="entry name" value="TRNA:M(4)X MODIFICATION ENZYME TRM13 HOMOLOG"/>
    <property type="match status" value="1"/>
</dbReference>
<reference evidence="14" key="1">
    <citation type="submission" date="2021-01" db="EMBL/GenBank/DDBJ databases">
        <authorList>
            <person name="Li R."/>
            <person name="Bekaert M."/>
        </authorList>
    </citation>
    <scope>NUCLEOTIDE SEQUENCE</scope>
    <source>
        <strain evidence="14">Farmed</strain>
    </source>
</reference>
<dbReference type="Pfam" id="PF05206">
    <property type="entry name" value="TRM13"/>
    <property type="match status" value="1"/>
</dbReference>
<dbReference type="Pfam" id="PF11722">
    <property type="entry name" value="zf-TRM13_CCCH"/>
    <property type="match status" value="1"/>
</dbReference>
<evidence type="ECO:0000256" key="2">
    <source>
        <dbReference type="ARBA" id="ARBA00022603"/>
    </source>
</evidence>
<evidence type="ECO:0000256" key="9">
    <source>
        <dbReference type="ARBA" id="ARBA00048165"/>
    </source>
</evidence>
<comment type="catalytic activity">
    <reaction evidence="11 12">
        <text>adenosine(4) in tRNA(His) + S-adenosyl-L-methionine = 2'-O-methyladenosine(4) in tRNA(His) + S-adenosyl-L-homocysteine + H(+)</text>
        <dbReference type="Rhea" id="RHEA:43196"/>
        <dbReference type="Rhea" id="RHEA-COMP:10401"/>
        <dbReference type="Rhea" id="RHEA-COMP:10402"/>
        <dbReference type="ChEBI" id="CHEBI:15378"/>
        <dbReference type="ChEBI" id="CHEBI:57856"/>
        <dbReference type="ChEBI" id="CHEBI:59789"/>
        <dbReference type="ChEBI" id="CHEBI:74411"/>
        <dbReference type="ChEBI" id="CHEBI:74477"/>
        <dbReference type="EC" id="2.1.1.225"/>
    </reaction>
</comment>
<comment type="similarity">
    <text evidence="1 12">Belongs to the methyltransferase TRM13 family.</text>
</comment>
<dbReference type="Proteomes" id="UP000597762">
    <property type="component" value="Unassembled WGS sequence"/>
</dbReference>
<keyword evidence="6 12" id="KW-0479">Metal-binding</keyword>
<evidence type="ECO:0000256" key="4">
    <source>
        <dbReference type="ARBA" id="ARBA00022691"/>
    </source>
</evidence>
<organism evidence="14 15">
    <name type="scientific">Acanthosepion pharaonis</name>
    <name type="common">Pharaoh cuttlefish</name>
    <name type="synonym">Sepia pharaonis</name>
    <dbReference type="NCBI Taxonomy" id="158019"/>
    <lineage>
        <taxon>Eukaryota</taxon>
        <taxon>Metazoa</taxon>
        <taxon>Spiralia</taxon>
        <taxon>Lophotrochozoa</taxon>
        <taxon>Mollusca</taxon>
        <taxon>Cephalopoda</taxon>
        <taxon>Coleoidea</taxon>
        <taxon>Decapodiformes</taxon>
        <taxon>Sepiida</taxon>
        <taxon>Sepiina</taxon>
        <taxon>Sepiidae</taxon>
        <taxon>Acanthosepion</taxon>
    </lineage>
</organism>
<dbReference type="InterPro" id="IPR021721">
    <property type="entry name" value="Znf_CCCH-type_TRM13"/>
</dbReference>
<dbReference type="AlphaFoldDB" id="A0A812CUW5"/>
<evidence type="ECO:0000256" key="6">
    <source>
        <dbReference type="ARBA" id="ARBA00022723"/>
    </source>
</evidence>
<evidence type="ECO:0000313" key="14">
    <source>
        <dbReference type="EMBL" id="CAE1285257.1"/>
    </source>
</evidence>
<feature type="domain" description="CHHC U11-48K-type" evidence="13">
    <location>
        <begin position="53"/>
        <end position="80"/>
    </location>
</feature>
<evidence type="ECO:0000313" key="15">
    <source>
        <dbReference type="Proteomes" id="UP000597762"/>
    </source>
</evidence>
<dbReference type="Pfam" id="PF05253">
    <property type="entry name" value="zf-U11-48K"/>
    <property type="match status" value="1"/>
</dbReference>
<dbReference type="PROSITE" id="PS51800">
    <property type="entry name" value="ZF_CHHC_U11_48K"/>
    <property type="match status" value="1"/>
</dbReference>
<evidence type="ECO:0000256" key="3">
    <source>
        <dbReference type="ARBA" id="ARBA00022679"/>
    </source>
</evidence>
<gene>
    <name evidence="14" type="ORF">SPHA_45323</name>
</gene>
<evidence type="ECO:0000256" key="10">
    <source>
        <dbReference type="ARBA" id="ARBA00048635"/>
    </source>
</evidence>
<keyword evidence="15" id="KW-1185">Reference proteome</keyword>
<evidence type="ECO:0000256" key="7">
    <source>
        <dbReference type="ARBA" id="ARBA00022771"/>
    </source>
</evidence>
<dbReference type="InterPro" id="IPR022776">
    <property type="entry name" value="TRM13/UPF0224_CHHC_Znf_dom"/>
</dbReference>
<keyword evidence="2 12" id="KW-0489">Methyltransferase</keyword>
<comment type="caution">
    <text evidence="14">The sequence shown here is derived from an EMBL/GenBank/DDBJ whole genome shotgun (WGS) entry which is preliminary data.</text>
</comment>
<dbReference type="GO" id="GO:0030488">
    <property type="term" value="P:tRNA methylation"/>
    <property type="evidence" value="ECO:0007669"/>
    <property type="project" value="InterPro"/>
</dbReference>
<comment type="catalytic activity">
    <reaction evidence="9 12">
        <text>cytidine(4) in tRNA(Pro) + S-adenosyl-L-methionine = 2'-O-methylcytidine(4) in tRNA(Pro) + S-adenosyl-L-homocysteine + H(+)</text>
        <dbReference type="Rhea" id="RHEA:32767"/>
        <dbReference type="Rhea" id="RHEA-COMP:10397"/>
        <dbReference type="Rhea" id="RHEA-COMP:10398"/>
        <dbReference type="ChEBI" id="CHEBI:15378"/>
        <dbReference type="ChEBI" id="CHEBI:57856"/>
        <dbReference type="ChEBI" id="CHEBI:59789"/>
        <dbReference type="ChEBI" id="CHEBI:74495"/>
        <dbReference type="ChEBI" id="CHEBI:82748"/>
        <dbReference type="EC" id="2.1.1.225"/>
    </reaction>
</comment>
<dbReference type="GO" id="GO:0008270">
    <property type="term" value="F:zinc ion binding"/>
    <property type="evidence" value="ECO:0007669"/>
    <property type="project" value="UniProtKB-KW"/>
</dbReference>
<dbReference type="InterPro" id="IPR007871">
    <property type="entry name" value="Methyltransferase_TRM13"/>
</dbReference>
<dbReference type="GO" id="GO:0106050">
    <property type="term" value="F:tRNA 2'-O-methyltransferase activity"/>
    <property type="evidence" value="ECO:0007669"/>
    <property type="project" value="UniProtKB-UniRule"/>
</dbReference>
<evidence type="ECO:0000256" key="11">
    <source>
        <dbReference type="ARBA" id="ARBA00049393"/>
    </source>
</evidence>
<keyword evidence="7 12" id="KW-0863">Zinc-finger</keyword>
<protein>
    <recommendedName>
        <fullName evidence="12">tRNA:m(4)X modification enzyme TRM13</fullName>
        <ecNumber evidence="12">2.1.1.225</ecNumber>
    </recommendedName>
</protein>
<dbReference type="EMBL" id="CAHIKZ030002334">
    <property type="protein sequence ID" value="CAE1285257.1"/>
    <property type="molecule type" value="Genomic_DNA"/>
</dbReference>
<evidence type="ECO:0000259" key="13">
    <source>
        <dbReference type="PROSITE" id="PS51800"/>
    </source>
</evidence>